<evidence type="ECO:0000313" key="1">
    <source>
        <dbReference type="EMBL" id="OME08880.1"/>
    </source>
</evidence>
<sequence length="69" mass="8589">MLESMMREYMEQVEEIRTRFTDTDGEGWHLRDLKEYVNGLDEKTTKRLLRHFIIMEWNRKMEIREGDNH</sequence>
<name>A0AB36J254_9BACL</name>
<protein>
    <submittedName>
        <fullName evidence="1">Uncharacterized protein</fullName>
    </submittedName>
</protein>
<dbReference type="EMBL" id="MPTO01000065">
    <property type="protein sequence ID" value="OME08880.1"/>
    <property type="molecule type" value="Genomic_DNA"/>
</dbReference>
<reference evidence="1 2" key="1">
    <citation type="submission" date="2016-10" db="EMBL/GenBank/DDBJ databases">
        <title>Paenibacillus species isolates.</title>
        <authorList>
            <person name="Beno S.M."/>
        </authorList>
    </citation>
    <scope>NUCLEOTIDE SEQUENCE [LARGE SCALE GENOMIC DNA]</scope>
    <source>
        <strain evidence="1 2">FSL H7-0918</strain>
    </source>
</reference>
<dbReference type="Proteomes" id="UP000187323">
    <property type="component" value="Unassembled WGS sequence"/>
</dbReference>
<proteinExistence type="predicted"/>
<evidence type="ECO:0000313" key="2">
    <source>
        <dbReference type="Proteomes" id="UP000187323"/>
    </source>
</evidence>
<comment type="caution">
    <text evidence="1">The sequence shown here is derived from an EMBL/GenBank/DDBJ whole genome shotgun (WGS) entry which is preliminary data.</text>
</comment>
<dbReference type="RefSeq" id="WP_076139103.1">
    <property type="nucleotide sequence ID" value="NZ_MPTO01000065.1"/>
</dbReference>
<dbReference type="AlphaFoldDB" id="A0AB36J254"/>
<accession>A0AB36J254</accession>
<organism evidence="1 2">
    <name type="scientific">Paenibacillus odorifer</name>
    <dbReference type="NCBI Taxonomy" id="189426"/>
    <lineage>
        <taxon>Bacteria</taxon>
        <taxon>Bacillati</taxon>
        <taxon>Bacillota</taxon>
        <taxon>Bacilli</taxon>
        <taxon>Bacillales</taxon>
        <taxon>Paenibacillaceae</taxon>
        <taxon>Paenibacillus</taxon>
    </lineage>
</organism>
<gene>
    <name evidence="1" type="ORF">BSK47_32150</name>
</gene>